<gene>
    <name evidence="1" type="ORF">WICPIJ_009888</name>
</gene>
<name>A0A9P8PKW5_WICPI</name>
<sequence>MKGFSGSVDDFFVLSKESSLQVTEFDLEMTLEENTELISEDGETDSESVPFFDDFGGVISEIGSNPGCNFGFI</sequence>
<protein>
    <submittedName>
        <fullName evidence="1">Uncharacterized protein</fullName>
    </submittedName>
</protein>
<reference evidence="1" key="2">
    <citation type="submission" date="2021-01" db="EMBL/GenBank/DDBJ databases">
        <authorList>
            <person name="Schikora-Tamarit M.A."/>
        </authorList>
    </citation>
    <scope>NUCLEOTIDE SEQUENCE</scope>
    <source>
        <strain evidence="1">CBS2887</strain>
    </source>
</reference>
<reference evidence="1" key="1">
    <citation type="journal article" date="2021" name="Open Biol.">
        <title>Shared evolutionary footprints suggest mitochondrial oxidative damage underlies multiple complex I losses in fungi.</title>
        <authorList>
            <person name="Schikora-Tamarit M.A."/>
            <person name="Marcet-Houben M."/>
            <person name="Nosek J."/>
            <person name="Gabaldon T."/>
        </authorList>
    </citation>
    <scope>NUCLEOTIDE SEQUENCE</scope>
    <source>
        <strain evidence="1">CBS2887</strain>
    </source>
</reference>
<keyword evidence="2" id="KW-1185">Reference proteome</keyword>
<evidence type="ECO:0000313" key="1">
    <source>
        <dbReference type="EMBL" id="KAH3673154.1"/>
    </source>
</evidence>
<dbReference type="EMBL" id="JAEUBG010005700">
    <property type="protein sequence ID" value="KAH3673154.1"/>
    <property type="molecule type" value="Genomic_DNA"/>
</dbReference>
<dbReference type="Proteomes" id="UP000774326">
    <property type="component" value="Unassembled WGS sequence"/>
</dbReference>
<proteinExistence type="predicted"/>
<comment type="caution">
    <text evidence="1">The sequence shown here is derived from an EMBL/GenBank/DDBJ whole genome shotgun (WGS) entry which is preliminary data.</text>
</comment>
<organism evidence="1 2">
    <name type="scientific">Wickerhamomyces pijperi</name>
    <name type="common">Yeast</name>
    <name type="synonym">Pichia pijperi</name>
    <dbReference type="NCBI Taxonomy" id="599730"/>
    <lineage>
        <taxon>Eukaryota</taxon>
        <taxon>Fungi</taxon>
        <taxon>Dikarya</taxon>
        <taxon>Ascomycota</taxon>
        <taxon>Saccharomycotina</taxon>
        <taxon>Saccharomycetes</taxon>
        <taxon>Phaffomycetales</taxon>
        <taxon>Wickerhamomycetaceae</taxon>
        <taxon>Wickerhamomyces</taxon>
    </lineage>
</organism>
<dbReference type="AlphaFoldDB" id="A0A9P8PKW5"/>
<accession>A0A9P8PKW5</accession>
<evidence type="ECO:0000313" key="2">
    <source>
        <dbReference type="Proteomes" id="UP000774326"/>
    </source>
</evidence>